<dbReference type="PANTHER" id="PTHR21310">
    <property type="entry name" value="AMINOGLYCOSIDE PHOSPHOTRANSFERASE-RELATED-RELATED"/>
    <property type="match status" value="1"/>
</dbReference>
<gene>
    <name evidence="2" type="ORF">CALCODRAFT_279221</name>
</gene>
<feature type="compositionally biased region" description="Acidic residues" evidence="1">
    <location>
        <begin position="267"/>
        <end position="278"/>
    </location>
</feature>
<name>A0A165JRU8_9BASI</name>
<reference evidence="2 3" key="1">
    <citation type="journal article" date="2016" name="Mol. Biol. Evol.">
        <title>Comparative Genomics of Early-Diverging Mushroom-Forming Fungi Provides Insights into the Origins of Lignocellulose Decay Capabilities.</title>
        <authorList>
            <person name="Nagy L.G."/>
            <person name="Riley R."/>
            <person name="Tritt A."/>
            <person name="Adam C."/>
            <person name="Daum C."/>
            <person name="Floudas D."/>
            <person name="Sun H."/>
            <person name="Yadav J.S."/>
            <person name="Pangilinan J."/>
            <person name="Larsson K.H."/>
            <person name="Matsuura K."/>
            <person name="Barry K."/>
            <person name="Labutti K."/>
            <person name="Kuo R."/>
            <person name="Ohm R.A."/>
            <person name="Bhattacharya S.S."/>
            <person name="Shirouzu T."/>
            <person name="Yoshinaga Y."/>
            <person name="Martin F.M."/>
            <person name="Grigoriev I.V."/>
            <person name="Hibbett D.S."/>
        </authorList>
    </citation>
    <scope>NUCLEOTIDE SEQUENCE [LARGE SCALE GENOMIC DNA]</scope>
    <source>
        <strain evidence="2 3">HHB12733</strain>
    </source>
</reference>
<evidence type="ECO:0008006" key="4">
    <source>
        <dbReference type="Google" id="ProtNLM"/>
    </source>
</evidence>
<dbReference type="Proteomes" id="UP000076842">
    <property type="component" value="Unassembled WGS sequence"/>
</dbReference>
<evidence type="ECO:0000313" key="2">
    <source>
        <dbReference type="EMBL" id="KZT62189.1"/>
    </source>
</evidence>
<dbReference type="PANTHER" id="PTHR21310:SF15">
    <property type="entry name" value="AMINOGLYCOSIDE PHOSPHOTRANSFERASE DOMAIN-CONTAINING PROTEIN"/>
    <property type="match status" value="1"/>
</dbReference>
<feature type="region of interest" description="Disordered" evidence="1">
    <location>
        <begin position="239"/>
        <end position="280"/>
    </location>
</feature>
<sequence>MSMASAKIPLSQAAEVALAMASTNESESSSTISLRQDHTSGVELPFQVLTSNPDLHVVGGPGPVVAAPASTPAGTMGMTLSSMGETNCLTEHAVRPDCRIDNMDRHFPVHSLSAPDPTMAEMVDTEAAADIDTKESTDETRAPSEGFMDSGWESAVGAQNLPLDFIFELEPASAPQEMLTQSLADTYEAMMILGRKKDAVALSEVAQHLESAFREMDLQLPSASSSDVGLFASTLPAVRSGPDDAMMQDDAGSPPEGANSDLRSPEVDPDVPEDGPAETEDHVTALRRATIAAVDWDFVRFAAALFHGSERSPRLGRVGYAEHSIVRALLFEDDVIWVARIPLLRSLERPVSEDDLALLSRQVSNGVATLRYVAAHTEIPVPALHYWTSSQDGGGAGLPFRLESVPLGAPLSGLWDDMTADHRSVVLEQIATIYLELSYNCRLPKIGSLYMRARSAICEALNGEVNDPGPILFPPSLDISSFPDRQSLGGPYTYGLDYLDDDAHACLDLIRLSHFGSAQNASRYVGCWLLRSLLPYVYHYGHAMADSKGFALFPGNFGLDNLWVDRVEGAGGGGWKLTAVRDWDFSSTLPNSSFSQFPPFLQEDPLLPPPSPGREARLTSSQITLLEHLRSQEITRDIWIPLTSHMDLSHLSHAVCAALHNPELGADYAVWDEVHVGRPQRFDMYWEAVEGLERGVLREVLGEFGRDREVRERVVSLLDPDGTVEIPEESAHELLERIREVRELEEERTYLEELLAR</sequence>
<dbReference type="EMBL" id="KV423918">
    <property type="protein sequence ID" value="KZT62189.1"/>
    <property type="molecule type" value="Genomic_DNA"/>
</dbReference>
<evidence type="ECO:0000313" key="3">
    <source>
        <dbReference type="Proteomes" id="UP000076842"/>
    </source>
</evidence>
<evidence type="ECO:0000256" key="1">
    <source>
        <dbReference type="SAM" id="MobiDB-lite"/>
    </source>
</evidence>
<dbReference type="OrthoDB" id="2906425at2759"/>
<protein>
    <recommendedName>
        <fullName evidence="4">Aminoglycoside phosphotransferase domain-containing protein</fullName>
    </recommendedName>
</protein>
<organism evidence="2 3">
    <name type="scientific">Calocera cornea HHB12733</name>
    <dbReference type="NCBI Taxonomy" id="1353952"/>
    <lineage>
        <taxon>Eukaryota</taxon>
        <taxon>Fungi</taxon>
        <taxon>Dikarya</taxon>
        <taxon>Basidiomycota</taxon>
        <taxon>Agaricomycotina</taxon>
        <taxon>Dacrymycetes</taxon>
        <taxon>Dacrymycetales</taxon>
        <taxon>Dacrymycetaceae</taxon>
        <taxon>Calocera</taxon>
    </lineage>
</organism>
<dbReference type="AlphaFoldDB" id="A0A165JRU8"/>
<dbReference type="InParanoid" id="A0A165JRU8"/>
<dbReference type="InterPro" id="IPR051678">
    <property type="entry name" value="AGP_Transferase"/>
</dbReference>
<keyword evidence="3" id="KW-1185">Reference proteome</keyword>
<accession>A0A165JRU8</accession>
<proteinExistence type="predicted"/>